<feature type="compositionally biased region" description="Low complexity" evidence="5">
    <location>
        <begin position="279"/>
        <end position="288"/>
    </location>
</feature>
<gene>
    <name evidence="7" type="primary">INAVA</name>
</gene>
<dbReference type="Bgee" id="ENSLACG00000010848">
    <property type="expression patterns" value="Expressed in pectoral fin and 5 other cell types or tissues"/>
</dbReference>
<dbReference type="Proteomes" id="UP000008672">
    <property type="component" value="Unassembled WGS sequence"/>
</dbReference>
<dbReference type="Ensembl" id="ENSLACT00000012413.1">
    <property type="protein sequence ID" value="ENSLACP00000012320.1"/>
    <property type="gene ID" value="ENSLACG00000010848.1"/>
</dbReference>
<dbReference type="InterPro" id="IPR021774">
    <property type="entry name" value="CUPID"/>
</dbReference>
<feature type="compositionally biased region" description="Polar residues" evidence="5">
    <location>
        <begin position="347"/>
        <end position="357"/>
    </location>
</feature>
<name>H3ARP9_LATCH</name>
<dbReference type="InterPro" id="IPR043447">
    <property type="entry name" value="CCDC120/INAVA"/>
</dbReference>
<protein>
    <submittedName>
        <fullName evidence="7">Innate immunity activator</fullName>
    </submittedName>
</protein>
<evidence type="ECO:0000256" key="2">
    <source>
        <dbReference type="ARBA" id="ARBA00022490"/>
    </source>
</evidence>
<dbReference type="Pfam" id="PF11819">
    <property type="entry name" value="CUPID"/>
    <property type="match status" value="1"/>
</dbReference>
<evidence type="ECO:0000313" key="7">
    <source>
        <dbReference type="Ensembl" id="ENSLACP00000012320.1"/>
    </source>
</evidence>
<accession>H3ARP9</accession>
<keyword evidence="3 4" id="KW-0175">Coiled coil</keyword>
<feature type="coiled-coil region" evidence="4">
    <location>
        <begin position="149"/>
        <end position="176"/>
    </location>
</feature>
<evidence type="ECO:0000256" key="3">
    <source>
        <dbReference type="ARBA" id="ARBA00023054"/>
    </source>
</evidence>
<dbReference type="FunCoup" id="H3ARP9">
    <property type="interactions" value="1697"/>
</dbReference>
<dbReference type="GO" id="GO:0031398">
    <property type="term" value="P:positive regulation of protein ubiquitination"/>
    <property type="evidence" value="ECO:0007669"/>
    <property type="project" value="TreeGrafter"/>
</dbReference>
<comment type="subcellular location">
    <subcellularLocation>
        <location evidence="1">Cytoplasm</location>
    </subcellularLocation>
</comment>
<dbReference type="HOGENOM" id="CLU_035581_0_0_1"/>
<feature type="region of interest" description="Disordered" evidence="5">
    <location>
        <begin position="395"/>
        <end position="426"/>
    </location>
</feature>
<dbReference type="GO" id="GO:0034334">
    <property type="term" value="P:adherens junction maintenance"/>
    <property type="evidence" value="ECO:0007669"/>
    <property type="project" value="TreeGrafter"/>
</dbReference>
<dbReference type="InParanoid" id="H3ARP9"/>
<reference evidence="7" key="2">
    <citation type="submission" date="2025-08" db="UniProtKB">
        <authorList>
            <consortium name="Ensembl"/>
        </authorList>
    </citation>
    <scope>IDENTIFICATION</scope>
</reference>
<dbReference type="PANTHER" id="PTHR16093">
    <property type="entry name" value="COILED-COIL DOMAIN-CONTAINING PROTEIN 120 FAMILY MEMBER"/>
    <property type="match status" value="1"/>
</dbReference>
<feature type="region of interest" description="Disordered" evidence="5">
    <location>
        <begin position="347"/>
        <end position="370"/>
    </location>
</feature>
<feature type="compositionally biased region" description="Basic residues" evidence="5">
    <location>
        <begin position="360"/>
        <end position="370"/>
    </location>
</feature>
<dbReference type="PANTHER" id="PTHR16093:SF4">
    <property type="entry name" value="INNATE IMMUNITY ACTIVATOR PROTEIN"/>
    <property type="match status" value="1"/>
</dbReference>
<evidence type="ECO:0000256" key="5">
    <source>
        <dbReference type="SAM" id="MobiDB-lite"/>
    </source>
</evidence>
<feature type="compositionally biased region" description="Low complexity" evidence="5">
    <location>
        <begin position="401"/>
        <end position="422"/>
    </location>
</feature>
<dbReference type="EMBL" id="AFYH01013845">
    <property type="status" value="NOT_ANNOTATED_CDS"/>
    <property type="molecule type" value="Genomic_DNA"/>
</dbReference>
<dbReference type="GO" id="GO:0005737">
    <property type="term" value="C:cytoplasm"/>
    <property type="evidence" value="ECO:0007669"/>
    <property type="project" value="UniProtKB-SubCell"/>
</dbReference>
<evidence type="ECO:0000313" key="8">
    <source>
        <dbReference type="Proteomes" id="UP000008672"/>
    </source>
</evidence>
<keyword evidence="2" id="KW-0963">Cytoplasm</keyword>
<evidence type="ECO:0000256" key="1">
    <source>
        <dbReference type="ARBA" id="ARBA00004496"/>
    </source>
</evidence>
<keyword evidence="8" id="KW-1185">Reference proteome</keyword>
<dbReference type="OMA" id="YYQASEV"/>
<sequence>IQRDCMTHHLESVMESKDEISDSDSGIILQSGPDSPMPLQKDLTHNMKLRQQVLEERLEACLQELRKLCIREAELTGTLPKEYPVRPGEKPPKVRRRIGAEFQLDNQTIEQTGKDPELSSLERDFALQLQIVQAARRLSQEANISKQFKKKRRSALGKEEKKLQELEETVNEHRIRAGRKPIQSISNTIEEELSASDDSSLSDAVALEDVETLTPVQCSYRHSSPVVSMCPAHPLPPQTLEGLTPTYYQASEVERSPIQNSPWKESSLDQPYEKPKKGSSATSSQSSSPAVTPIVTPSSTPVDPGMGDIRSCLFVPIKNISMHNYNSSSAPSTPELQGRRLRVSQSMRVANDPSQDPSRPRGRSLLPKRRVTNYTATSPESPFLHHPQHFVSNPFYHSSSEDSNSEISSSSFLSSPPNVASSNPGPPSFYRNAHNMSSPNFFQMHSGYIEGNVTPVLCREFEQGRAPLKPSHSAQFPYWEYPEDRTALMMHRVIPSHCRIVRTPSLRDYPNRGLPRGVVSEELKSWHERSKLRSTRPHSLDRQGAIRIRGTQGRESHLKSKIHIKSHKVASQKHVLKRTPEGVPSQWYFPEESEIVSQV</sequence>
<dbReference type="GeneTree" id="ENSGT00940000154102"/>
<reference evidence="8" key="1">
    <citation type="submission" date="2011-08" db="EMBL/GenBank/DDBJ databases">
        <title>The draft genome of Latimeria chalumnae.</title>
        <authorList>
            <person name="Di Palma F."/>
            <person name="Alfoldi J."/>
            <person name="Johnson J."/>
            <person name="Berlin A."/>
            <person name="Gnerre S."/>
            <person name="Jaffe D."/>
            <person name="MacCallum I."/>
            <person name="Young S."/>
            <person name="Walker B.J."/>
            <person name="Lander E."/>
            <person name="Lindblad-Toh K."/>
        </authorList>
    </citation>
    <scope>NUCLEOTIDE SEQUENCE [LARGE SCALE GENOMIC DNA]</scope>
    <source>
        <strain evidence="8">Wild caught</strain>
    </source>
</reference>
<organism evidence="7 8">
    <name type="scientific">Latimeria chalumnae</name>
    <name type="common">Coelacanth</name>
    <dbReference type="NCBI Taxonomy" id="7897"/>
    <lineage>
        <taxon>Eukaryota</taxon>
        <taxon>Metazoa</taxon>
        <taxon>Chordata</taxon>
        <taxon>Craniata</taxon>
        <taxon>Vertebrata</taxon>
        <taxon>Euteleostomi</taxon>
        <taxon>Coelacanthiformes</taxon>
        <taxon>Coelacanthidae</taxon>
        <taxon>Latimeria</taxon>
    </lineage>
</organism>
<dbReference type="AlphaFoldDB" id="H3ARP9"/>
<evidence type="ECO:0000256" key="4">
    <source>
        <dbReference type="SAM" id="Coils"/>
    </source>
</evidence>
<proteinExistence type="predicted"/>
<feature type="region of interest" description="Disordered" evidence="5">
    <location>
        <begin position="253"/>
        <end position="307"/>
    </location>
</feature>
<feature type="domain" description="Cytohesin Ubiquitin Protein Inducing" evidence="6">
    <location>
        <begin position="15"/>
        <end position="147"/>
    </location>
</feature>
<evidence type="ECO:0000259" key="6">
    <source>
        <dbReference type="Pfam" id="PF11819"/>
    </source>
</evidence>
<reference evidence="7" key="3">
    <citation type="submission" date="2025-09" db="UniProtKB">
        <authorList>
            <consortium name="Ensembl"/>
        </authorList>
    </citation>
    <scope>IDENTIFICATION</scope>
</reference>
<dbReference type="eggNOG" id="KOG3529">
    <property type="taxonomic scope" value="Eukaryota"/>
</dbReference>